<evidence type="ECO:0000313" key="1">
    <source>
        <dbReference type="EMBL" id="MDI6100344.1"/>
    </source>
</evidence>
<accession>A0ABT6WKU3</accession>
<protein>
    <submittedName>
        <fullName evidence="1">Uncharacterized protein</fullName>
    </submittedName>
</protein>
<reference evidence="1 2" key="1">
    <citation type="submission" date="2023-05" db="EMBL/GenBank/DDBJ databases">
        <title>Actinoplanes sp. NEAU-A12 genome sequencing.</title>
        <authorList>
            <person name="Wang Z.-S."/>
        </authorList>
    </citation>
    <scope>NUCLEOTIDE SEQUENCE [LARGE SCALE GENOMIC DNA]</scope>
    <source>
        <strain evidence="1 2">NEAU-A12</strain>
    </source>
</reference>
<organism evidence="1 2">
    <name type="scientific">Actinoplanes sandaracinus</name>
    <dbReference type="NCBI Taxonomy" id="3045177"/>
    <lineage>
        <taxon>Bacteria</taxon>
        <taxon>Bacillati</taxon>
        <taxon>Actinomycetota</taxon>
        <taxon>Actinomycetes</taxon>
        <taxon>Micromonosporales</taxon>
        <taxon>Micromonosporaceae</taxon>
        <taxon>Actinoplanes</taxon>
    </lineage>
</organism>
<sequence length="49" mass="5281">MPSYEGWTLLSALAAQTRRPCSACSCPASITRSIHLPVSYDELIIASGR</sequence>
<dbReference type="EMBL" id="JASCTH010000010">
    <property type="protein sequence ID" value="MDI6100344.1"/>
    <property type="molecule type" value="Genomic_DNA"/>
</dbReference>
<gene>
    <name evidence="1" type="ORF">QLQ12_17190</name>
</gene>
<dbReference type="RefSeq" id="WP_282761064.1">
    <property type="nucleotide sequence ID" value="NZ_JASCTH010000010.1"/>
</dbReference>
<comment type="caution">
    <text evidence="1">The sequence shown here is derived from an EMBL/GenBank/DDBJ whole genome shotgun (WGS) entry which is preliminary data.</text>
</comment>
<dbReference type="Proteomes" id="UP001241758">
    <property type="component" value="Unassembled WGS sequence"/>
</dbReference>
<proteinExistence type="predicted"/>
<evidence type="ECO:0000313" key="2">
    <source>
        <dbReference type="Proteomes" id="UP001241758"/>
    </source>
</evidence>
<keyword evidence="2" id="KW-1185">Reference proteome</keyword>
<name>A0ABT6WKU3_9ACTN</name>